<dbReference type="PANTHER" id="PTHR43140:SF1">
    <property type="entry name" value="TYPE I RESTRICTION ENZYME ECOKI SPECIFICITY SUBUNIT"/>
    <property type="match status" value="1"/>
</dbReference>
<dbReference type="SUPFAM" id="SSF116734">
    <property type="entry name" value="DNA methylase specificity domain"/>
    <property type="match status" value="2"/>
</dbReference>
<dbReference type="EC" id="3.1.21.-" evidence="5"/>
<accession>A0ABZ0XNZ6</accession>
<dbReference type="RefSeq" id="WP_143150858.1">
    <property type="nucleotide sequence ID" value="NZ_CP139972.1"/>
</dbReference>
<keyword evidence="5" id="KW-0540">Nuclease</keyword>
<dbReference type="CDD" id="cd16961">
    <property type="entry name" value="RMtype1_S_TRD-CR_like"/>
    <property type="match status" value="1"/>
</dbReference>
<evidence type="ECO:0000256" key="1">
    <source>
        <dbReference type="ARBA" id="ARBA00010923"/>
    </source>
</evidence>
<keyword evidence="5" id="KW-0378">Hydrolase</keyword>
<reference evidence="5 6" key="1">
    <citation type="submission" date="2023-11" db="EMBL/GenBank/DDBJ databases">
        <title>MicrobeMod: A computational toolkit for identifying prokaryotic methylation and restriction-modification with nanopore sequencing.</title>
        <authorList>
            <person name="Crits-Christoph A."/>
            <person name="Kang S.C."/>
            <person name="Lee H."/>
            <person name="Ostrov N."/>
        </authorList>
    </citation>
    <scope>NUCLEOTIDE SEQUENCE [LARGE SCALE GENOMIC DNA]</scope>
    <source>
        <strain evidence="5 6">ATCC 23090</strain>
    </source>
</reference>
<dbReference type="Proteomes" id="UP001326715">
    <property type="component" value="Chromosome"/>
</dbReference>
<dbReference type="InterPro" id="IPR000055">
    <property type="entry name" value="Restrct_endonuc_typeI_TRD"/>
</dbReference>
<evidence type="ECO:0000313" key="5">
    <source>
        <dbReference type="EMBL" id="WQG92293.1"/>
    </source>
</evidence>
<keyword evidence="5" id="KW-0255">Endonuclease</keyword>
<dbReference type="GO" id="GO:0016787">
    <property type="term" value="F:hydrolase activity"/>
    <property type="evidence" value="ECO:0007669"/>
    <property type="project" value="UniProtKB-KW"/>
</dbReference>
<dbReference type="InterPro" id="IPR051212">
    <property type="entry name" value="Type-I_RE_S_subunit"/>
</dbReference>
<sequence length="590" mass="67551">MDSSIQAGILQNCQKGIAEKNKMNEKTEINVLPEGWHWVKLSEITLPVSRVNKLYEDANTEFTYIDIDSINNSVQEIQNAKILTWRNAPSRAQQIVKTNDILFATVRPYLKNISLVNDRYDNSIASSGFCVIRTCLVNPLFIYYYVTSQHFIESINQFSKGTSYPSVTNKVVLDQKIPLPSLEVQNQIVDKISTLLDELNEADMSLRHASRLCSIYEYVTLKDAFDGKLSGNWRKTNNVESAYDFLTQVAKFRKETYDRLTGEGNFHEAKKFSYDFEFAPNFAISSWATAKLDKLIKISARVGWKGLKKEEYTQEGPLLLSVHSLNYGKIVKFDEANHISEYRYNESPEIMLKLDDILLCKDGAGIGKVAIIKHLPSEATVNSSLLVIRAEGVFKPDFLYYLFKGPRLQQLVNERISGSAIPHLFQKDIKEFTLSIPPLPEQEQIVEEIEYRFALIDNLKAAIRRNENMSKTLREVVLNNAFAGKMTTHLIDSDVAELLSEIKKTIDEFSHSQRELQNSRKIKPKSMEEKKTILQVLEAASGPLPAKDVWLRSKHKDDIESFYSELREIQNKIIETKKDTESLLSLRHEN</sequence>
<evidence type="ECO:0000256" key="3">
    <source>
        <dbReference type="ARBA" id="ARBA00023125"/>
    </source>
</evidence>
<evidence type="ECO:0000259" key="4">
    <source>
        <dbReference type="Pfam" id="PF01420"/>
    </source>
</evidence>
<feature type="domain" description="Type I restriction modification DNA specificity" evidence="4">
    <location>
        <begin position="327"/>
        <end position="454"/>
    </location>
</feature>
<dbReference type="EMBL" id="CP140154">
    <property type="protein sequence ID" value="WQG92293.1"/>
    <property type="molecule type" value="Genomic_DNA"/>
</dbReference>
<keyword evidence="6" id="KW-1185">Reference proteome</keyword>
<proteinExistence type="inferred from homology"/>
<dbReference type="Pfam" id="PF01420">
    <property type="entry name" value="Methylase_S"/>
    <property type="match status" value="2"/>
</dbReference>
<name>A0ABZ0XNZ6_9BACT</name>
<evidence type="ECO:0000313" key="6">
    <source>
        <dbReference type="Proteomes" id="UP001326715"/>
    </source>
</evidence>
<protein>
    <submittedName>
        <fullName evidence="5">Restriction endonuclease subunit S</fullName>
        <ecNumber evidence="5">3.1.21.-</ecNumber>
    </submittedName>
</protein>
<organism evidence="5 6">
    <name type="scientific">Chitinophaga sancti</name>
    <dbReference type="NCBI Taxonomy" id="1004"/>
    <lineage>
        <taxon>Bacteria</taxon>
        <taxon>Pseudomonadati</taxon>
        <taxon>Bacteroidota</taxon>
        <taxon>Chitinophagia</taxon>
        <taxon>Chitinophagales</taxon>
        <taxon>Chitinophagaceae</taxon>
        <taxon>Chitinophaga</taxon>
    </lineage>
</organism>
<dbReference type="Gene3D" id="3.90.220.20">
    <property type="entry name" value="DNA methylase specificity domains"/>
    <property type="match status" value="2"/>
</dbReference>
<dbReference type="InterPro" id="IPR044946">
    <property type="entry name" value="Restrct_endonuc_typeI_TRD_sf"/>
</dbReference>
<comment type="similarity">
    <text evidence="1">Belongs to the type-I restriction system S methylase family.</text>
</comment>
<evidence type="ECO:0000256" key="2">
    <source>
        <dbReference type="ARBA" id="ARBA00022747"/>
    </source>
</evidence>
<keyword evidence="2" id="KW-0680">Restriction system</keyword>
<feature type="domain" description="Type I restriction modification DNA specificity" evidence="4">
    <location>
        <begin position="34"/>
        <end position="201"/>
    </location>
</feature>
<gene>
    <name evidence="5" type="ORF">SR876_12320</name>
</gene>
<keyword evidence="3" id="KW-0238">DNA-binding</keyword>
<dbReference type="GO" id="GO:0004519">
    <property type="term" value="F:endonuclease activity"/>
    <property type="evidence" value="ECO:0007669"/>
    <property type="project" value="UniProtKB-KW"/>
</dbReference>
<dbReference type="PANTHER" id="PTHR43140">
    <property type="entry name" value="TYPE-1 RESTRICTION ENZYME ECOKI SPECIFICITY PROTEIN"/>
    <property type="match status" value="1"/>
</dbReference>